<keyword evidence="1" id="KW-0812">Transmembrane</keyword>
<evidence type="ECO:0000313" key="3">
    <source>
        <dbReference type="Proteomes" id="UP000288395"/>
    </source>
</evidence>
<reference evidence="3" key="1">
    <citation type="journal article" date="2018" name="Front. Microbiol.">
        <title>Genome-Based Analysis Reveals the Taxonomy and Diversity of the Family Idiomarinaceae.</title>
        <authorList>
            <person name="Liu Y."/>
            <person name="Lai Q."/>
            <person name="Shao Z."/>
        </authorList>
    </citation>
    <scope>NUCLEOTIDE SEQUENCE [LARGE SCALE GENOMIC DNA]</scope>
    <source>
        <strain evidence="3">GBPy7</strain>
    </source>
</reference>
<comment type="caution">
    <text evidence="2">The sequence shown here is derived from an EMBL/GenBank/DDBJ whole genome shotgun (WGS) entry which is preliminary data.</text>
</comment>
<keyword evidence="1" id="KW-1133">Transmembrane helix</keyword>
<dbReference type="RefSeq" id="WP_126766723.1">
    <property type="nucleotide sequence ID" value="NZ_PIPJ01000003.1"/>
</dbReference>
<gene>
    <name evidence="2" type="ORF">CWE08_06005</name>
</gene>
<keyword evidence="3" id="KW-1185">Reference proteome</keyword>
<name>A0A432VWQ7_9GAMM</name>
<accession>A0A432VWQ7</accession>
<protein>
    <recommendedName>
        <fullName evidence="4">Pilus assembly protein TadE</fullName>
    </recommendedName>
</protein>
<proteinExistence type="predicted"/>
<organism evidence="2 3">
    <name type="scientific">Aliidiomarina iranensis</name>
    <dbReference type="NCBI Taxonomy" id="1434071"/>
    <lineage>
        <taxon>Bacteria</taxon>
        <taxon>Pseudomonadati</taxon>
        <taxon>Pseudomonadota</taxon>
        <taxon>Gammaproteobacteria</taxon>
        <taxon>Alteromonadales</taxon>
        <taxon>Idiomarinaceae</taxon>
        <taxon>Aliidiomarina</taxon>
    </lineage>
</organism>
<evidence type="ECO:0000313" key="2">
    <source>
        <dbReference type="EMBL" id="RUO21144.1"/>
    </source>
</evidence>
<dbReference type="Proteomes" id="UP000288395">
    <property type="component" value="Unassembled WGS sequence"/>
</dbReference>
<evidence type="ECO:0008006" key="4">
    <source>
        <dbReference type="Google" id="ProtNLM"/>
    </source>
</evidence>
<evidence type="ECO:0000256" key="1">
    <source>
        <dbReference type="SAM" id="Phobius"/>
    </source>
</evidence>
<keyword evidence="1" id="KW-0472">Membrane</keyword>
<dbReference type="OrthoDB" id="6400195at2"/>
<feature type="transmembrane region" description="Helical" evidence="1">
    <location>
        <begin position="20"/>
        <end position="42"/>
    </location>
</feature>
<sequence>MNAHRFLVKPMLGQSTVEGTITLGLFFLFLAALVQLIWLLLVQQMLQATTLSATRVGARSNMDKAAMQLLVQSRMQSIPGMELHLPKITRLAPSDGDIKQYGRFNKSTQEYRLPTEFPAVSLSLLGREEQERYLKLRVLQVEIIYCFPLQVPLAGAFINAIVETDAYCQTQPRRHPVMSIQTRATVPLENDLKI</sequence>
<dbReference type="EMBL" id="PIPJ01000003">
    <property type="protein sequence ID" value="RUO21144.1"/>
    <property type="molecule type" value="Genomic_DNA"/>
</dbReference>
<dbReference type="AlphaFoldDB" id="A0A432VWQ7"/>